<gene>
    <name evidence="2" type="ORF">L1F29_02550</name>
</gene>
<evidence type="ECO:0000313" key="2">
    <source>
        <dbReference type="EMBL" id="UVI30779.1"/>
    </source>
</evidence>
<keyword evidence="1" id="KW-0472">Membrane</keyword>
<feature type="transmembrane region" description="Helical" evidence="1">
    <location>
        <begin position="60"/>
        <end position="80"/>
    </location>
</feature>
<protein>
    <submittedName>
        <fullName evidence="2">Uncharacterized protein</fullName>
    </submittedName>
</protein>
<accession>A0ABY5SAU5</accession>
<evidence type="ECO:0000313" key="3">
    <source>
        <dbReference type="Proteomes" id="UP001057877"/>
    </source>
</evidence>
<reference evidence="2" key="1">
    <citation type="submission" date="2022-01" db="EMBL/GenBank/DDBJ databases">
        <title>Paenibacillus spongiae sp. nov., isolated from marine sponge.</title>
        <authorList>
            <person name="Li Z."/>
            <person name="Zhang M."/>
        </authorList>
    </citation>
    <scope>NUCLEOTIDE SEQUENCE</scope>
    <source>
        <strain evidence="2">PHS-Z3</strain>
    </source>
</reference>
<feature type="transmembrane region" description="Helical" evidence="1">
    <location>
        <begin position="12"/>
        <end position="31"/>
    </location>
</feature>
<keyword evidence="1" id="KW-0812">Transmembrane</keyword>
<keyword evidence="3" id="KW-1185">Reference proteome</keyword>
<keyword evidence="1" id="KW-1133">Transmembrane helix</keyword>
<organism evidence="2 3">
    <name type="scientific">Paenibacillus spongiae</name>
    <dbReference type="NCBI Taxonomy" id="2909671"/>
    <lineage>
        <taxon>Bacteria</taxon>
        <taxon>Bacillati</taxon>
        <taxon>Bacillota</taxon>
        <taxon>Bacilli</taxon>
        <taxon>Bacillales</taxon>
        <taxon>Paenibacillaceae</taxon>
        <taxon>Paenibacillus</taxon>
    </lineage>
</organism>
<name>A0ABY5SAU5_9BACL</name>
<dbReference type="Proteomes" id="UP001057877">
    <property type="component" value="Chromosome"/>
</dbReference>
<dbReference type="EMBL" id="CP091430">
    <property type="protein sequence ID" value="UVI30779.1"/>
    <property type="molecule type" value="Genomic_DNA"/>
</dbReference>
<sequence>MADAFRKIRFKFLYVCAGSALLSSLIMYALYRTGAYVYASADLPGKALYVQLVNGVINHIGRIPAGLLGGGLLFLLFFYYRSAKIKDDVMRLLSQSTIARHGEEPHPQKEES</sequence>
<evidence type="ECO:0000256" key="1">
    <source>
        <dbReference type="SAM" id="Phobius"/>
    </source>
</evidence>
<proteinExistence type="predicted"/>
<dbReference type="RefSeq" id="WP_258386843.1">
    <property type="nucleotide sequence ID" value="NZ_CP091430.1"/>
</dbReference>